<dbReference type="Proteomes" id="UP000613580">
    <property type="component" value="Unassembled WGS sequence"/>
</dbReference>
<evidence type="ECO:0000313" key="3">
    <source>
        <dbReference type="Proteomes" id="UP000613580"/>
    </source>
</evidence>
<feature type="region of interest" description="Disordered" evidence="1">
    <location>
        <begin position="204"/>
        <end position="231"/>
    </location>
</feature>
<evidence type="ECO:0000313" key="2">
    <source>
        <dbReference type="EMBL" id="KAF7319513.1"/>
    </source>
</evidence>
<proteinExistence type="predicted"/>
<organism evidence="2 3">
    <name type="scientific">Mycena chlorophos</name>
    <name type="common">Agaric fungus</name>
    <name type="synonym">Agaricus chlorophos</name>
    <dbReference type="NCBI Taxonomy" id="658473"/>
    <lineage>
        <taxon>Eukaryota</taxon>
        <taxon>Fungi</taxon>
        <taxon>Dikarya</taxon>
        <taxon>Basidiomycota</taxon>
        <taxon>Agaricomycotina</taxon>
        <taxon>Agaricomycetes</taxon>
        <taxon>Agaricomycetidae</taxon>
        <taxon>Agaricales</taxon>
        <taxon>Marasmiineae</taxon>
        <taxon>Mycenaceae</taxon>
        <taxon>Mycena</taxon>
    </lineage>
</organism>
<accession>A0A8H6TIR1</accession>
<name>A0A8H6TIR1_MYCCL</name>
<keyword evidence="3" id="KW-1185">Reference proteome</keyword>
<gene>
    <name evidence="2" type="ORF">HMN09_00290500</name>
</gene>
<dbReference type="EMBL" id="JACAZE010000003">
    <property type="protein sequence ID" value="KAF7319513.1"/>
    <property type="molecule type" value="Genomic_DNA"/>
</dbReference>
<protein>
    <submittedName>
        <fullName evidence="2">Uncharacterized protein</fullName>
    </submittedName>
</protein>
<sequence>MTVTCTASTIAHSIRRTHYSTRVPVDPISRTNSLLETSATRSALGPTRIPALQTETFLDAPLTKTLPWPPSIARTRKSIPPPTFANAVWLTSSLEVHDDGGCQLPTLPACREPTSNVCRGNDRLLDYKHSSPRRVERARRTTTTASSVKLLNEKRSTVVSYGLKADPTRLCISTTLGPTADPRKAENSPCIDLVVLAGASSWTERLHGPGPEHVEEQGPARRGTRRMGLKNWGPKATESALAAFVDKFSA</sequence>
<feature type="compositionally biased region" description="Basic and acidic residues" evidence="1">
    <location>
        <begin position="204"/>
        <end position="219"/>
    </location>
</feature>
<dbReference type="AlphaFoldDB" id="A0A8H6TIR1"/>
<evidence type="ECO:0000256" key="1">
    <source>
        <dbReference type="SAM" id="MobiDB-lite"/>
    </source>
</evidence>
<reference evidence="2" key="1">
    <citation type="submission" date="2020-05" db="EMBL/GenBank/DDBJ databases">
        <title>Mycena genomes resolve the evolution of fungal bioluminescence.</title>
        <authorList>
            <person name="Tsai I.J."/>
        </authorList>
    </citation>
    <scope>NUCLEOTIDE SEQUENCE</scope>
    <source>
        <strain evidence="2">110903Hualien_Pintung</strain>
    </source>
</reference>
<comment type="caution">
    <text evidence="2">The sequence shown here is derived from an EMBL/GenBank/DDBJ whole genome shotgun (WGS) entry which is preliminary data.</text>
</comment>